<evidence type="ECO:0008006" key="5">
    <source>
        <dbReference type="Google" id="ProtNLM"/>
    </source>
</evidence>
<evidence type="ECO:0000256" key="1">
    <source>
        <dbReference type="SAM" id="MobiDB-lite"/>
    </source>
</evidence>
<reference evidence="3" key="1">
    <citation type="journal article" date="2020" name="Stud. Mycol.">
        <title>101 Dothideomycetes genomes: a test case for predicting lifestyles and emergence of pathogens.</title>
        <authorList>
            <person name="Haridas S."/>
            <person name="Albert R."/>
            <person name="Binder M."/>
            <person name="Bloem J."/>
            <person name="Labutti K."/>
            <person name="Salamov A."/>
            <person name="Andreopoulos B."/>
            <person name="Baker S."/>
            <person name="Barry K."/>
            <person name="Bills G."/>
            <person name="Bluhm B."/>
            <person name="Cannon C."/>
            <person name="Castanera R."/>
            <person name="Culley D."/>
            <person name="Daum C."/>
            <person name="Ezra D."/>
            <person name="Gonzalez J."/>
            <person name="Henrissat B."/>
            <person name="Kuo A."/>
            <person name="Liang C."/>
            <person name="Lipzen A."/>
            <person name="Lutzoni F."/>
            <person name="Magnuson J."/>
            <person name="Mondo S."/>
            <person name="Nolan M."/>
            <person name="Ohm R."/>
            <person name="Pangilinan J."/>
            <person name="Park H.-J."/>
            <person name="Ramirez L."/>
            <person name="Alfaro M."/>
            <person name="Sun H."/>
            <person name="Tritt A."/>
            <person name="Yoshinaga Y."/>
            <person name="Zwiers L.-H."/>
            <person name="Turgeon B."/>
            <person name="Goodwin S."/>
            <person name="Spatafora J."/>
            <person name="Crous P."/>
            <person name="Grigoriev I."/>
        </authorList>
    </citation>
    <scope>NUCLEOTIDE SEQUENCE</scope>
    <source>
        <strain evidence="3">CBS 121410</strain>
    </source>
</reference>
<organism evidence="3 4">
    <name type="scientific">Saccharata proteae CBS 121410</name>
    <dbReference type="NCBI Taxonomy" id="1314787"/>
    <lineage>
        <taxon>Eukaryota</taxon>
        <taxon>Fungi</taxon>
        <taxon>Dikarya</taxon>
        <taxon>Ascomycota</taxon>
        <taxon>Pezizomycotina</taxon>
        <taxon>Dothideomycetes</taxon>
        <taxon>Dothideomycetes incertae sedis</taxon>
        <taxon>Botryosphaeriales</taxon>
        <taxon>Saccharataceae</taxon>
        <taxon>Saccharata</taxon>
    </lineage>
</organism>
<dbReference type="EMBL" id="ML978716">
    <property type="protein sequence ID" value="KAF2088556.1"/>
    <property type="molecule type" value="Genomic_DNA"/>
</dbReference>
<feature type="region of interest" description="Disordered" evidence="1">
    <location>
        <begin position="381"/>
        <end position="400"/>
    </location>
</feature>
<dbReference type="AlphaFoldDB" id="A0A9P4HY09"/>
<protein>
    <recommendedName>
        <fullName evidence="5">Apple domain-containing protein</fullName>
    </recommendedName>
</protein>
<dbReference type="OrthoDB" id="3943216at2759"/>
<comment type="caution">
    <text evidence="3">The sequence shown here is derived from an EMBL/GenBank/DDBJ whole genome shotgun (WGS) entry which is preliminary data.</text>
</comment>
<accession>A0A9P4HY09</accession>
<keyword evidence="2" id="KW-0812">Transmembrane</keyword>
<keyword evidence="2" id="KW-1133">Transmembrane helix</keyword>
<name>A0A9P4HY09_9PEZI</name>
<keyword evidence="4" id="KW-1185">Reference proteome</keyword>
<gene>
    <name evidence="3" type="ORF">K490DRAFT_64604</name>
</gene>
<keyword evidence="2" id="KW-0472">Membrane</keyword>
<evidence type="ECO:0000313" key="3">
    <source>
        <dbReference type="EMBL" id="KAF2088556.1"/>
    </source>
</evidence>
<feature type="transmembrane region" description="Helical" evidence="2">
    <location>
        <begin position="309"/>
        <end position="333"/>
    </location>
</feature>
<dbReference type="Proteomes" id="UP000799776">
    <property type="component" value="Unassembled WGS sequence"/>
</dbReference>
<evidence type="ECO:0000313" key="4">
    <source>
        <dbReference type="Proteomes" id="UP000799776"/>
    </source>
</evidence>
<proteinExistence type="predicted"/>
<feature type="compositionally biased region" description="Basic and acidic residues" evidence="1">
    <location>
        <begin position="382"/>
        <end position="400"/>
    </location>
</feature>
<evidence type="ECO:0000256" key="2">
    <source>
        <dbReference type="SAM" id="Phobius"/>
    </source>
</evidence>
<feature type="region of interest" description="Disordered" evidence="1">
    <location>
        <begin position="340"/>
        <end position="360"/>
    </location>
</feature>
<sequence>MQCSHNLPGSNIVNSSALGDSVNDCMEQCSRLRPLCYGTSFFSETGRCFFKDSTVSGDDLTSNTTVHSAIAQASELSPTALSNVCPFPNDTVQSTDSGMQYRVLCGFDDFEKTSAFCPQENPMGEVSASNTSCRYWHADTLQGCAQWCSTLHPLCLGVTFNPDMGDGFANCYPKNNLSVGLGVFQEKNGKQHFALTILNETGAACPNYQSYTSNTGGSFQLSCNQDRADNTMIAYHDNNLDSCIDTCGTSPGCVGVVYDSNLDDGFMNCYLKNATGVPTTKANSTFALLTSSASSTASPSRGSSSSSSAWIAGAVIGGLAGVVLVVGAILAFTRCRRRRQSRRRSSGADSNDSSGRGAMPLVQIGGRAHVALEAENSEIVEIGEHAGEEPKELAGSENKDGASEAFKRAAAVAAVELAGSEVGRREVG</sequence>